<reference evidence="2" key="1">
    <citation type="journal article" date="2012" name="Science">
        <title>The Paleozoic origin of enzymatic lignin decomposition reconstructed from 31 fungal genomes.</title>
        <authorList>
            <person name="Floudas D."/>
            <person name="Binder M."/>
            <person name="Riley R."/>
            <person name="Barry K."/>
            <person name="Blanchette R.A."/>
            <person name="Henrissat B."/>
            <person name="Martinez A.T."/>
            <person name="Otillar R."/>
            <person name="Spatafora J.W."/>
            <person name="Yadav J.S."/>
            <person name="Aerts A."/>
            <person name="Benoit I."/>
            <person name="Boyd A."/>
            <person name="Carlson A."/>
            <person name="Copeland A."/>
            <person name="Coutinho P.M."/>
            <person name="de Vries R.P."/>
            <person name="Ferreira P."/>
            <person name="Findley K."/>
            <person name="Foster B."/>
            <person name="Gaskell J."/>
            <person name="Glotzer D."/>
            <person name="Gorecki P."/>
            <person name="Heitman J."/>
            <person name="Hesse C."/>
            <person name="Hori C."/>
            <person name="Igarashi K."/>
            <person name="Jurgens J.A."/>
            <person name="Kallen N."/>
            <person name="Kersten P."/>
            <person name="Kohler A."/>
            <person name="Kuees U."/>
            <person name="Kumar T.K.A."/>
            <person name="Kuo A."/>
            <person name="LaButti K."/>
            <person name="Larrondo L.F."/>
            <person name="Lindquist E."/>
            <person name="Ling A."/>
            <person name="Lombard V."/>
            <person name="Lucas S."/>
            <person name="Lundell T."/>
            <person name="Martin R."/>
            <person name="McLaughlin D.J."/>
            <person name="Morgenstern I."/>
            <person name="Morin E."/>
            <person name="Murat C."/>
            <person name="Nagy L.G."/>
            <person name="Nolan M."/>
            <person name="Ohm R.A."/>
            <person name="Patyshakuliyeva A."/>
            <person name="Rokas A."/>
            <person name="Ruiz-Duenas F.J."/>
            <person name="Sabat G."/>
            <person name="Salamov A."/>
            <person name="Samejima M."/>
            <person name="Schmutz J."/>
            <person name="Slot J.C."/>
            <person name="St John F."/>
            <person name="Stenlid J."/>
            <person name="Sun H."/>
            <person name="Sun S."/>
            <person name="Syed K."/>
            <person name="Tsang A."/>
            <person name="Wiebenga A."/>
            <person name="Young D."/>
            <person name="Pisabarro A."/>
            <person name="Eastwood D.C."/>
            <person name="Martin F."/>
            <person name="Cullen D."/>
            <person name="Grigoriev I.V."/>
            <person name="Hibbett D.S."/>
        </authorList>
    </citation>
    <scope>NUCLEOTIDE SEQUENCE [LARGE SCALE GENOMIC DNA]</scope>
    <source>
        <strain evidence="2">RWD-64-598 SS2</strain>
    </source>
</reference>
<dbReference type="OrthoDB" id="2628807at2759"/>
<dbReference type="RefSeq" id="XP_007774571.1">
    <property type="nucleotide sequence ID" value="XM_007776381.1"/>
</dbReference>
<protein>
    <submittedName>
        <fullName evidence="1">Uncharacterized protein</fullName>
    </submittedName>
</protein>
<comment type="caution">
    <text evidence="1">The sequence shown here is derived from an EMBL/GenBank/DDBJ whole genome shotgun (WGS) entry which is preliminary data.</text>
</comment>
<evidence type="ECO:0000313" key="2">
    <source>
        <dbReference type="Proteomes" id="UP000053558"/>
    </source>
</evidence>
<name>A0A5M3M7X3_CONPW</name>
<dbReference type="KEGG" id="cput:CONPUDRAFT_85451"/>
<proteinExistence type="predicted"/>
<dbReference type="AlphaFoldDB" id="A0A5M3M7X3"/>
<dbReference type="GeneID" id="19210957"/>
<organism evidence="1 2">
    <name type="scientific">Coniophora puteana (strain RWD-64-598)</name>
    <name type="common">Brown rot fungus</name>
    <dbReference type="NCBI Taxonomy" id="741705"/>
    <lineage>
        <taxon>Eukaryota</taxon>
        <taxon>Fungi</taxon>
        <taxon>Dikarya</taxon>
        <taxon>Basidiomycota</taxon>
        <taxon>Agaricomycotina</taxon>
        <taxon>Agaricomycetes</taxon>
        <taxon>Agaricomycetidae</taxon>
        <taxon>Boletales</taxon>
        <taxon>Coniophorineae</taxon>
        <taxon>Coniophoraceae</taxon>
        <taxon>Coniophora</taxon>
    </lineage>
</organism>
<gene>
    <name evidence="1" type="ORF">CONPUDRAFT_85451</name>
</gene>
<dbReference type="EMBL" id="JH711589">
    <property type="protein sequence ID" value="EIW75143.1"/>
    <property type="molecule type" value="Genomic_DNA"/>
</dbReference>
<dbReference type="Proteomes" id="UP000053558">
    <property type="component" value="Unassembled WGS sequence"/>
</dbReference>
<accession>A0A5M3M7X3</accession>
<sequence>MPRANPRPKVYNVPHLPYAITNGPMAPSKRFPLISKDKPRAMRNRFEQYLYDNCDTGTGLDRYYMSDEQINKQLREWRIPKSQWSEWRRRFDADMSRMIDRNGGKIRQRGRKPLPDEDPANEDVQVVHIPDTDSLVIRFWNGGLEQEGQWCMDVYDTASQDAVNSFELGFSFHVTPVAGTLSVLCAGRLSSWEANAGIPPKELLQGEERFSVVGGALCTLRRPGKEPFLFEVPQRRRVLPEGMQVARAAPLRV</sequence>
<evidence type="ECO:0000313" key="1">
    <source>
        <dbReference type="EMBL" id="EIW75143.1"/>
    </source>
</evidence>
<keyword evidence="2" id="KW-1185">Reference proteome</keyword>